<evidence type="ECO:0000313" key="3">
    <source>
        <dbReference type="Proteomes" id="UP000064967"/>
    </source>
</evidence>
<dbReference type="Gene3D" id="2.60.120.650">
    <property type="entry name" value="Cupin"/>
    <property type="match status" value="1"/>
</dbReference>
<protein>
    <recommendedName>
        <fullName evidence="1">JmjC domain-containing protein</fullName>
    </recommendedName>
</protein>
<dbReference type="InterPro" id="IPR003347">
    <property type="entry name" value="JmjC_dom"/>
</dbReference>
<reference evidence="2 3" key="1">
    <citation type="submission" date="2015-08" db="EMBL/GenBank/DDBJ databases">
        <authorList>
            <person name="Babu N.S."/>
            <person name="Beckwith C.J."/>
            <person name="Beseler K.G."/>
            <person name="Brison A."/>
            <person name="Carone J.V."/>
            <person name="Caskin T.P."/>
            <person name="Diamond M."/>
            <person name="Durham M.E."/>
            <person name="Foxe J.M."/>
            <person name="Go M."/>
            <person name="Henderson B.A."/>
            <person name="Jones I.B."/>
            <person name="McGettigan J.A."/>
            <person name="Micheletti S.J."/>
            <person name="Nasrallah M.E."/>
            <person name="Ortiz D."/>
            <person name="Piller C.R."/>
            <person name="Privatt S.R."/>
            <person name="Schneider S.L."/>
            <person name="Sharp S."/>
            <person name="Smith T.C."/>
            <person name="Stanton J.D."/>
            <person name="Ullery H.E."/>
            <person name="Wilson R.J."/>
            <person name="Serrano M.G."/>
            <person name="Buck G."/>
            <person name="Lee V."/>
            <person name="Wang Y."/>
            <person name="Carvalho R."/>
            <person name="Voegtly L."/>
            <person name="Shi R."/>
            <person name="Duckworth R."/>
            <person name="Johnson A."/>
            <person name="Loviza R."/>
            <person name="Walstead R."/>
            <person name="Shah Z."/>
            <person name="Kiflezghi M."/>
            <person name="Wade K."/>
            <person name="Ball S.L."/>
            <person name="Bradley K.W."/>
            <person name="Asai D.J."/>
            <person name="Bowman C.A."/>
            <person name="Russell D.A."/>
            <person name="Pope W.H."/>
            <person name="Jacobs-Sera D."/>
            <person name="Hendrix R.W."/>
            <person name="Hatfull G.F."/>
        </authorList>
    </citation>
    <scope>NUCLEOTIDE SEQUENCE [LARGE SCALE GENOMIC DNA]</scope>
    <source>
        <strain evidence="2 3">DSM 27648</strain>
    </source>
</reference>
<dbReference type="EMBL" id="CP012333">
    <property type="protein sequence ID" value="AKU98437.1"/>
    <property type="molecule type" value="Genomic_DNA"/>
</dbReference>
<sequence length="306" mass="34164">MLLRAMAASIHLEPAAAFEAWKIQAVTHQLVDHPLLQLDALVALGKRLESRRLVRTHSDDATAGSSFADAPLLHPNAKSAEETLAGIAEARAWMSLLNVQADPIYRRLVDEVLDAVRPAVEAHDPGMCYRAGWIFVSSPGAVTPFHIDHEHNLIMQIRGKKRLYVWDPFDREVVSEEAQELFHDQHSRELVTWNEAFRGRARVFDLVPGLGGYMPSTSPHMVENGDEPSITISFTYYTDSTRQRELLYRGNARLRRLGVRPRAIGASPARDKIATALLLGYATARAAVRRAFGRGVRDNSQRYAPA</sequence>
<organism evidence="2 3">
    <name type="scientific">Labilithrix luteola</name>
    <dbReference type="NCBI Taxonomy" id="1391654"/>
    <lineage>
        <taxon>Bacteria</taxon>
        <taxon>Pseudomonadati</taxon>
        <taxon>Myxococcota</taxon>
        <taxon>Polyangia</taxon>
        <taxon>Polyangiales</taxon>
        <taxon>Labilitrichaceae</taxon>
        <taxon>Labilithrix</taxon>
    </lineage>
</organism>
<dbReference type="InterPro" id="IPR041667">
    <property type="entry name" value="Cupin_8"/>
</dbReference>
<accession>A0A0K1PY53</accession>
<dbReference type="Proteomes" id="UP000064967">
    <property type="component" value="Chromosome"/>
</dbReference>
<keyword evidence="3" id="KW-1185">Reference proteome</keyword>
<dbReference type="Pfam" id="PF13621">
    <property type="entry name" value="Cupin_8"/>
    <property type="match status" value="1"/>
</dbReference>
<proteinExistence type="predicted"/>
<dbReference type="STRING" id="1391654.AKJ09_05101"/>
<evidence type="ECO:0000313" key="2">
    <source>
        <dbReference type="EMBL" id="AKU98437.1"/>
    </source>
</evidence>
<dbReference type="KEGG" id="llu:AKJ09_05101"/>
<name>A0A0K1PY53_9BACT</name>
<dbReference type="AlphaFoldDB" id="A0A0K1PY53"/>
<dbReference type="SUPFAM" id="SSF51197">
    <property type="entry name" value="Clavaminate synthase-like"/>
    <property type="match status" value="1"/>
</dbReference>
<feature type="domain" description="JmjC" evidence="1">
    <location>
        <begin position="91"/>
        <end position="253"/>
    </location>
</feature>
<gene>
    <name evidence="2" type="ORF">AKJ09_05101</name>
</gene>
<evidence type="ECO:0000259" key="1">
    <source>
        <dbReference type="PROSITE" id="PS51184"/>
    </source>
</evidence>
<dbReference type="PROSITE" id="PS51184">
    <property type="entry name" value="JMJC"/>
    <property type="match status" value="1"/>
</dbReference>